<dbReference type="GO" id="GO:0003676">
    <property type="term" value="F:nucleic acid binding"/>
    <property type="evidence" value="ECO:0007669"/>
    <property type="project" value="InterPro"/>
</dbReference>
<dbReference type="EMBL" id="QGNW01000007">
    <property type="protein sequence ID" value="RVX19952.1"/>
    <property type="molecule type" value="Genomic_DNA"/>
</dbReference>
<evidence type="ECO:0000256" key="1">
    <source>
        <dbReference type="SAM" id="MobiDB-lite"/>
    </source>
</evidence>
<dbReference type="InterPro" id="IPR043502">
    <property type="entry name" value="DNA/RNA_pol_sf"/>
</dbReference>
<dbReference type="PANTHER" id="PTHR11439:SF467">
    <property type="entry name" value="INTEGRASE CATALYTIC DOMAIN-CONTAINING PROTEIN"/>
    <property type="match status" value="1"/>
</dbReference>
<proteinExistence type="predicted"/>
<evidence type="ECO:0000313" key="4">
    <source>
        <dbReference type="EMBL" id="RVX19952.1"/>
    </source>
</evidence>
<evidence type="ECO:0000259" key="2">
    <source>
        <dbReference type="Pfam" id="PF07727"/>
    </source>
</evidence>
<dbReference type="InterPro" id="IPR013103">
    <property type="entry name" value="RVT_2"/>
</dbReference>
<dbReference type="InterPro" id="IPR025724">
    <property type="entry name" value="GAG-pre-integrase_dom"/>
</dbReference>
<dbReference type="SUPFAM" id="SSF56672">
    <property type="entry name" value="DNA/RNA polymerases"/>
    <property type="match status" value="1"/>
</dbReference>
<evidence type="ECO:0000313" key="5">
    <source>
        <dbReference type="Proteomes" id="UP000288805"/>
    </source>
</evidence>
<dbReference type="CDD" id="cd09272">
    <property type="entry name" value="RNase_HI_RT_Ty1"/>
    <property type="match status" value="1"/>
</dbReference>
<comment type="caution">
    <text evidence="4">The sequence shown here is derived from an EMBL/GenBank/DDBJ whole genome shotgun (WGS) entry which is preliminary data.</text>
</comment>
<feature type="region of interest" description="Disordered" evidence="1">
    <location>
        <begin position="106"/>
        <end position="152"/>
    </location>
</feature>
<evidence type="ECO:0000259" key="3">
    <source>
        <dbReference type="Pfam" id="PF13976"/>
    </source>
</evidence>
<feature type="compositionally biased region" description="Basic and acidic residues" evidence="1">
    <location>
        <begin position="106"/>
        <end position="132"/>
    </location>
</feature>
<dbReference type="Pfam" id="PF13976">
    <property type="entry name" value="gag_pre-integrs"/>
    <property type="match status" value="1"/>
</dbReference>
<dbReference type="Proteomes" id="UP000288805">
    <property type="component" value="Unassembled WGS sequence"/>
</dbReference>
<name>A0A438KFH1_VITVI</name>
<feature type="domain" description="GAG-pre-integrase" evidence="3">
    <location>
        <begin position="233"/>
        <end position="285"/>
    </location>
</feature>
<dbReference type="PANTHER" id="PTHR11439">
    <property type="entry name" value="GAG-POL-RELATED RETROTRANSPOSON"/>
    <property type="match status" value="1"/>
</dbReference>
<organism evidence="4 5">
    <name type="scientific">Vitis vinifera</name>
    <name type="common">Grape</name>
    <dbReference type="NCBI Taxonomy" id="29760"/>
    <lineage>
        <taxon>Eukaryota</taxon>
        <taxon>Viridiplantae</taxon>
        <taxon>Streptophyta</taxon>
        <taxon>Embryophyta</taxon>
        <taxon>Tracheophyta</taxon>
        <taxon>Spermatophyta</taxon>
        <taxon>Magnoliopsida</taxon>
        <taxon>eudicotyledons</taxon>
        <taxon>Gunneridae</taxon>
        <taxon>Pentapetalae</taxon>
        <taxon>rosids</taxon>
        <taxon>Vitales</taxon>
        <taxon>Vitaceae</taxon>
        <taxon>Viteae</taxon>
        <taxon>Vitis</taxon>
    </lineage>
</organism>
<gene>
    <name evidence="4" type="primary">POLX_4025</name>
    <name evidence="4" type="ORF">CK203_004634</name>
</gene>
<dbReference type="Gene3D" id="3.30.420.10">
    <property type="entry name" value="Ribonuclease H-like superfamily/Ribonuclease H"/>
    <property type="match status" value="1"/>
</dbReference>
<dbReference type="SUPFAM" id="SSF53098">
    <property type="entry name" value="Ribonuclease H-like"/>
    <property type="match status" value="1"/>
</dbReference>
<reference evidence="4 5" key="1">
    <citation type="journal article" date="2018" name="PLoS Genet.">
        <title>Population sequencing reveals clonal diversity and ancestral inbreeding in the grapevine cultivar Chardonnay.</title>
        <authorList>
            <person name="Roach M.J."/>
            <person name="Johnson D.L."/>
            <person name="Bohlmann J."/>
            <person name="van Vuuren H.J."/>
            <person name="Jones S.J."/>
            <person name="Pretorius I.S."/>
            <person name="Schmidt S.A."/>
            <person name="Borneman A.R."/>
        </authorList>
    </citation>
    <scope>NUCLEOTIDE SEQUENCE [LARGE SCALE GENOMIC DNA]</scope>
    <source>
        <strain evidence="5">cv. Chardonnay</strain>
        <tissue evidence="4">Leaf</tissue>
    </source>
</reference>
<dbReference type="InterPro" id="IPR012337">
    <property type="entry name" value="RNaseH-like_sf"/>
</dbReference>
<sequence>MNDIDCQDLEAKTLTTIRLCLANDVMYHVMDEESPTTIWLKLENDLDLSQHINVFNQIISDLKRVDVKFEDEDNALMLLNSLPASSTKKANYESSQGEGLLAKSNQERGKTKFWNESKKKKEDLVSENKEGTSKSTNIVAKEDSESGDGDMLSVSSNSNHLIDSWILDSTCSYHMTLNKDWFNTYRHVPDLRKNLISLGTLDCNGFSYKSTSGVMKVSKGVMTVMKGQKLAGNIYKLLGTTIVGGVATVKSESNSTILWHMQLGHMGERGMMELHKRNLLKDIKTYTFAKFKLWKTEVENQTMRKIKCLRSDNGTEYTDSKFTELCEQYGIKRHFTLHKKSSSKDQQHHSIATDKHRRTIRPLTRIGYKICEYDCFVYVKSLDDDSFIFILLYVDDMLIVAKSIIEVNKLKSLLSKEFDMKDLGMTKKILGMEIHKDKASGRLWLSQHSYVKRMLERFNMDNAKTVPYASAVGCLMYVMVCTIPDLTHVVSVETWMIGGLPQLCIHPWWGPICWKSMIQSLVALSTNESEYMVVAEAINESLWLTGLVKELGIQQSRVQLYYDSESAIYLAKNQVYHARTKHIDVRFHKIRELVSSSELVLEKVHTSDNAVDMLTKLITIEKFKHFLNLINVSKC</sequence>
<dbReference type="AlphaFoldDB" id="A0A438KFH1"/>
<protein>
    <submittedName>
        <fullName evidence="4">Retrovirus-related Pol polyprotein from transposon TNT 1-94</fullName>
    </submittedName>
</protein>
<dbReference type="Pfam" id="PF07727">
    <property type="entry name" value="RVT_2"/>
    <property type="match status" value="1"/>
</dbReference>
<dbReference type="Pfam" id="PF14223">
    <property type="entry name" value="Retrotran_gag_2"/>
    <property type="match status" value="1"/>
</dbReference>
<accession>A0A438KFH1</accession>
<dbReference type="InterPro" id="IPR036397">
    <property type="entry name" value="RNaseH_sf"/>
</dbReference>
<feature type="domain" description="Reverse transcriptase Ty1/copia-type" evidence="2">
    <location>
        <begin position="368"/>
        <end position="466"/>
    </location>
</feature>